<keyword evidence="2" id="KW-0479">Metal-binding</keyword>
<dbReference type="EMBL" id="JAMKFB020000020">
    <property type="protein sequence ID" value="KAL0164822.1"/>
    <property type="molecule type" value="Genomic_DNA"/>
</dbReference>
<evidence type="ECO:0000256" key="4">
    <source>
        <dbReference type="ARBA" id="ARBA00022964"/>
    </source>
</evidence>
<keyword evidence="3" id="KW-0732">Signal</keyword>
<evidence type="ECO:0000256" key="6">
    <source>
        <dbReference type="ARBA" id="ARBA00023004"/>
    </source>
</evidence>
<comment type="caution">
    <text evidence="10">The sequence shown here is derived from an EMBL/GenBank/DDBJ whole genome shotgun (WGS) entry which is preliminary data.</text>
</comment>
<dbReference type="GO" id="GO:0051213">
    <property type="term" value="F:dioxygenase activity"/>
    <property type="evidence" value="ECO:0007669"/>
    <property type="project" value="UniProtKB-KW"/>
</dbReference>
<feature type="non-terminal residue" evidence="10">
    <location>
        <position position="89"/>
    </location>
</feature>
<proteinExistence type="predicted"/>
<name>A0ABD0NSI7_CIRMR</name>
<dbReference type="InterPro" id="IPR050783">
    <property type="entry name" value="Oxylipin_biosynth_metab"/>
</dbReference>
<evidence type="ECO:0000313" key="11">
    <source>
        <dbReference type="Proteomes" id="UP001529510"/>
    </source>
</evidence>
<feature type="non-terminal residue" evidence="10">
    <location>
        <position position="1"/>
    </location>
</feature>
<dbReference type="PANTHER" id="PTHR11903">
    <property type="entry name" value="PROSTAGLANDIN G/H SYNTHASE"/>
    <property type="match status" value="1"/>
</dbReference>
<keyword evidence="5" id="KW-0560">Oxidoreductase</keyword>
<keyword evidence="8" id="KW-1015">Disulfide bond</keyword>
<dbReference type="SUPFAM" id="SSF48113">
    <property type="entry name" value="Heme-dependent peroxidases"/>
    <property type="match status" value="1"/>
</dbReference>
<evidence type="ECO:0000256" key="9">
    <source>
        <dbReference type="ARBA" id="ARBA00023180"/>
    </source>
</evidence>
<dbReference type="GO" id="GO:0006631">
    <property type="term" value="P:fatty acid metabolic process"/>
    <property type="evidence" value="ECO:0007669"/>
    <property type="project" value="UniProtKB-ARBA"/>
</dbReference>
<protein>
    <recommendedName>
        <fullName evidence="12">Prostaglandin-endoperoxide synthase</fullName>
    </recommendedName>
</protein>
<dbReference type="PROSITE" id="PS50292">
    <property type="entry name" value="PEROXIDASE_3"/>
    <property type="match status" value="1"/>
</dbReference>
<keyword evidence="7" id="KW-0472">Membrane</keyword>
<dbReference type="InterPro" id="IPR037120">
    <property type="entry name" value="Haem_peroxidase_sf_animal"/>
</dbReference>
<keyword evidence="11" id="KW-1185">Reference proteome</keyword>
<dbReference type="InterPro" id="IPR010255">
    <property type="entry name" value="Haem_peroxidase_sf"/>
</dbReference>
<evidence type="ECO:0000256" key="8">
    <source>
        <dbReference type="ARBA" id="ARBA00023157"/>
    </source>
</evidence>
<keyword evidence="4" id="KW-0223">Dioxygenase</keyword>
<dbReference type="PANTHER" id="PTHR11903:SF8">
    <property type="entry name" value="PROSTAGLANDIN G_H SYNTHASE 2"/>
    <property type="match status" value="1"/>
</dbReference>
<dbReference type="GO" id="GO:0046872">
    <property type="term" value="F:metal ion binding"/>
    <property type="evidence" value="ECO:0007669"/>
    <property type="project" value="UniProtKB-KW"/>
</dbReference>
<gene>
    <name evidence="10" type="ORF">M9458_040575</name>
</gene>
<organism evidence="10 11">
    <name type="scientific">Cirrhinus mrigala</name>
    <name type="common">Mrigala</name>
    <dbReference type="NCBI Taxonomy" id="683832"/>
    <lineage>
        <taxon>Eukaryota</taxon>
        <taxon>Metazoa</taxon>
        <taxon>Chordata</taxon>
        <taxon>Craniata</taxon>
        <taxon>Vertebrata</taxon>
        <taxon>Euteleostomi</taxon>
        <taxon>Actinopterygii</taxon>
        <taxon>Neopterygii</taxon>
        <taxon>Teleostei</taxon>
        <taxon>Ostariophysi</taxon>
        <taxon>Cypriniformes</taxon>
        <taxon>Cyprinidae</taxon>
        <taxon>Labeoninae</taxon>
        <taxon>Labeonini</taxon>
        <taxon>Cirrhinus</taxon>
    </lineage>
</organism>
<dbReference type="InterPro" id="IPR019791">
    <property type="entry name" value="Haem_peroxidase_animal"/>
</dbReference>
<evidence type="ECO:0000256" key="7">
    <source>
        <dbReference type="ARBA" id="ARBA00023136"/>
    </source>
</evidence>
<dbReference type="Gene3D" id="1.10.640.10">
    <property type="entry name" value="Haem peroxidase domain superfamily, animal type"/>
    <property type="match status" value="1"/>
</dbReference>
<sequence>MYGDVDAVELYAGLLVEKPRPNAIFGETMVEMGAPYSLKGLMGNPICSPEYWKPSTFGGKKGFEIVNTASLQKLVCNNVKGPCPMASFN</sequence>
<reference evidence="10 11" key="1">
    <citation type="submission" date="2024-05" db="EMBL/GenBank/DDBJ databases">
        <title>Genome sequencing and assembly of Indian major carp, Cirrhinus mrigala (Hamilton, 1822).</title>
        <authorList>
            <person name="Mohindra V."/>
            <person name="Chowdhury L.M."/>
            <person name="Lal K."/>
            <person name="Jena J.K."/>
        </authorList>
    </citation>
    <scope>NUCLEOTIDE SEQUENCE [LARGE SCALE GENOMIC DNA]</scope>
    <source>
        <strain evidence="10">CM1030</strain>
        <tissue evidence="10">Blood</tissue>
    </source>
</reference>
<dbReference type="Proteomes" id="UP001529510">
    <property type="component" value="Unassembled WGS sequence"/>
</dbReference>
<evidence type="ECO:0008006" key="12">
    <source>
        <dbReference type="Google" id="ProtNLM"/>
    </source>
</evidence>
<dbReference type="GO" id="GO:0012505">
    <property type="term" value="C:endomembrane system"/>
    <property type="evidence" value="ECO:0007669"/>
    <property type="project" value="UniProtKB-SubCell"/>
</dbReference>
<keyword evidence="6" id="KW-0408">Iron</keyword>
<comment type="subcellular location">
    <subcellularLocation>
        <location evidence="1">Endomembrane system</location>
    </subcellularLocation>
</comment>
<evidence type="ECO:0000256" key="5">
    <source>
        <dbReference type="ARBA" id="ARBA00023002"/>
    </source>
</evidence>
<keyword evidence="9" id="KW-0325">Glycoprotein</keyword>
<evidence type="ECO:0000256" key="2">
    <source>
        <dbReference type="ARBA" id="ARBA00022723"/>
    </source>
</evidence>
<dbReference type="AlphaFoldDB" id="A0ABD0NSI7"/>
<evidence type="ECO:0000256" key="3">
    <source>
        <dbReference type="ARBA" id="ARBA00022729"/>
    </source>
</evidence>
<evidence type="ECO:0000256" key="1">
    <source>
        <dbReference type="ARBA" id="ARBA00004308"/>
    </source>
</evidence>
<accession>A0ABD0NSI7</accession>
<evidence type="ECO:0000313" key="10">
    <source>
        <dbReference type="EMBL" id="KAL0164822.1"/>
    </source>
</evidence>